<protein>
    <submittedName>
        <fullName evidence="2">Peptidase</fullName>
    </submittedName>
</protein>
<dbReference type="Pfam" id="PF14684">
    <property type="entry name" value="Tricorn_C1"/>
    <property type="match status" value="1"/>
</dbReference>
<dbReference type="AlphaFoldDB" id="A0A7T7UZR5"/>
<dbReference type="OrthoDB" id="9812068at2"/>
<dbReference type="PANTHER" id="PTHR11261">
    <property type="entry name" value="INTERPHOTORECEPTOR RETINOID-BINDING PROTEIN"/>
    <property type="match status" value="1"/>
</dbReference>
<gene>
    <name evidence="2" type="ORF">I6H88_00925</name>
</gene>
<dbReference type="RefSeq" id="WP_034871050.1">
    <property type="nucleotide sequence ID" value="NZ_CBCSDR010000001.1"/>
</dbReference>
<evidence type="ECO:0000313" key="2">
    <source>
        <dbReference type="EMBL" id="QQN59181.1"/>
    </source>
</evidence>
<dbReference type="EMBL" id="CP067018">
    <property type="protein sequence ID" value="QQN59181.1"/>
    <property type="molecule type" value="Genomic_DNA"/>
</dbReference>
<accession>A0A7T7UZR5</accession>
<dbReference type="InterPro" id="IPR005151">
    <property type="entry name" value="Tail-specific_protease"/>
</dbReference>
<dbReference type="GO" id="GO:0006508">
    <property type="term" value="P:proteolysis"/>
    <property type="evidence" value="ECO:0007669"/>
    <property type="project" value="InterPro"/>
</dbReference>
<proteinExistence type="predicted"/>
<name>A0A7T7UZR5_9FLAO</name>
<dbReference type="Gene3D" id="3.90.226.10">
    <property type="entry name" value="2-enoyl-CoA Hydratase, Chain A, domain 1"/>
    <property type="match status" value="1"/>
</dbReference>
<keyword evidence="3" id="KW-1185">Reference proteome</keyword>
<dbReference type="Gene3D" id="3.30.750.44">
    <property type="match status" value="1"/>
</dbReference>
<dbReference type="Pfam" id="PF03572">
    <property type="entry name" value="Peptidase_S41"/>
    <property type="match status" value="1"/>
</dbReference>
<dbReference type="GO" id="GO:0008236">
    <property type="term" value="F:serine-type peptidase activity"/>
    <property type="evidence" value="ECO:0007669"/>
    <property type="project" value="InterPro"/>
</dbReference>
<dbReference type="SUPFAM" id="SSF52096">
    <property type="entry name" value="ClpP/crotonase"/>
    <property type="match status" value="1"/>
</dbReference>
<dbReference type="KEGG" id="egm:AYC65_11080"/>
<dbReference type="InterPro" id="IPR028204">
    <property type="entry name" value="Tricorn_C1"/>
</dbReference>
<feature type="domain" description="Tail specific protease" evidence="1">
    <location>
        <begin position="194"/>
        <end position="383"/>
    </location>
</feature>
<evidence type="ECO:0000259" key="1">
    <source>
        <dbReference type="SMART" id="SM00245"/>
    </source>
</evidence>
<dbReference type="Proteomes" id="UP000595426">
    <property type="component" value="Chromosome"/>
</dbReference>
<organism evidence="2 3">
    <name type="scientific">Elizabethkingia bruuniana</name>
    <dbReference type="NCBI Taxonomy" id="1756149"/>
    <lineage>
        <taxon>Bacteria</taxon>
        <taxon>Pseudomonadati</taxon>
        <taxon>Bacteroidota</taxon>
        <taxon>Flavobacteriia</taxon>
        <taxon>Flavobacteriales</taxon>
        <taxon>Weeksellaceae</taxon>
        <taxon>Elizabethkingia</taxon>
    </lineage>
</organism>
<sequence length="396" mass="45362">MIKQILLFGFLFSLNTIWSQTKYQKDFNEFWNDIDQKYAYLDEQQINWQKVKEIYSPKVAEINNTYAFVQLLEKILNELHNGHSSLNTNLDISNRLVPSGQDIYVEKEQDKYIIADVRKGYGAEKSGLKAGMEVSLFNGKNIEDQLKQFLPKYTDQYTPAMYQYALDMLFAGTHNVKREIAIAEKGKSVNFYPDNFITLSGNKQLLESKILNKKTAYLKVNNSLGDNNLISTFDKALDSLLNYKNVIIDLTETPSGGNTTVARAIMGRFTDKMLPYQVHEFDEVRYQTKRHWVEYVVPRGKTYKGKLYILVGHWTGSMGEGLAIGFDGMKRAKVIGTKMAGLIGAISGFQMTETKIGYQFPTERLYHVNGTPREDFVPGIHTKNIEETLHKAFEIK</sequence>
<dbReference type="PANTHER" id="PTHR11261:SF3">
    <property type="entry name" value="RETINOL-BINDING PROTEIN 3"/>
    <property type="match status" value="1"/>
</dbReference>
<dbReference type="GeneID" id="93133450"/>
<reference evidence="2 3" key="1">
    <citation type="submission" date="2020-12" db="EMBL/GenBank/DDBJ databases">
        <title>FDA dAtabase for Regulatory Grade micrObial Sequences (FDA-ARGOS): Supporting development and validation of Infectious Disease Dx tests.</title>
        <authorList>
            <person name="Kerrigan L."/>
            <person name="Long C."/>
            <person name="Tallon L."/>
            <person name="Sadzewicz L."/>
            <person name="Zhao X."/>
            <person name="Boylan J."/>
            <person name="Ott S."/>
            <person name="Bowen H."/>
            <person name="Vavikolanu K."/>
            <person name="Mehta A."/>
            <person name="Aluvathingal J."/>
            <person name="Nadendla S."/>
            <person name="Yan Y."/>
            <person name="Sichtig H."/>
        </authorList>
    </citation>
    <scope>NUCLEOTIDE SEQUENCE [LARGE SCALE GENOMIC DNA]</scope>
    <source>
        <strain evidence="2 3">FDAARGOS_1031</strain>
    </source>
</reference>
<dbReference type="InterPro" id="IPR029045">
    <property type="entry name" value="ClpP/crotonase-like_dom_sf"/>
</dbReference>
<evidence type="ECO:0000313" key="3">
    <source>
        <dbReference type="Proteomes" id="UP000595426"/>
    </source>
</evidence>
<dbReference type="SMART" id="SM00245">
    <property type="entry name" value="TSPc"/>
    <property type="match status" value="1"/>
</dbReference>